<keyword evidence="2" id="KW-1185">Reference proteome</keyword>
<gene>
    <name evidence="1" type="ORF">DFH08DRAFT_794656</name>
</gene>
<evidence type="ECO:0000313" key="2">
    <source>
        <dbReference type="Proteomes" id="UP001218218"/>
    </source>
</evidence>
<evidence type="ECO:0008006" key="3">
    <source>
        <dbReference type="Google" id="ProtNLM"/>
    </source>
</evidence>
<sequence>VHSTHSQIPEPSEDIKKILTEGEQQTKISEEISTIRQLLKKLERDRSVKRRQLNSALDPVALLPLELSSDIFLRSLPLFPKPGDPSVPILLLNICHAWTDIALSTPSLWAAIHITFQSSRFPSPSTQGLKTLVLIWLRRAHNHPCPYCSTASISITTLSASSGTTGSS</sequence>
<proteinExistence type="predicted"/>
<feature type="non-terminal residue" evidence="1">
    <location>
        <position position="1"/>
    </location>
</feature>
<dbReference type="EMBL" id="JARIHO010000119">
    <property type="protein sequence ID" value="KAJ7302187.1"/>
    <property type="molecule type" value="Genomic_DNA"/>
</dbReference>
<comment type="caution">
    <text evidence="1">The sequence shown here is derived from an EMBL/GenBank/DDBJ whole genome shotgun (WGS) entry which is preliminary data.</text>
</comment>
<dbReference type="Proteomes" id="UP001218218">
    <property type="component" value="Unassembled WGS sequence"/>
</dbReference>
<evidence type="ECO:0000313" key="1">
    <source>
        <dbReference type="EMBL" id="KAJ7302187.1"/>
    </source>
</evidence>
<name>A0AAD6YZF4_9AGAR</name>
<accession>A0AAD6YZF4</accession>
<protein>
    <recommendedName>
        <fullName evidence="3">F-box domain-containing protein</fullName>
    </recommendedName>
</protein>
<organism evidence="1 2">
    <name type="scientific">Mycena albidolilacea</name>
    <dbReference type="NCBI Taxonomy" id="1033008"/>
    <lineage>
        <taxon>Eukaryota</taxon>
        <taxon>Fungi</taxon>
        <taxon>Dikarya</taxon>
        <taxon>Basidiomycota</taxon>
        <taxon>Agaricomycotina</taxon>
        <taxon>Agaricomycetes</taxon>
        <taxon>Agaricomycetidae</taxon>
        <taxon>Agaricales</taxon>
        <taxon>Marasmiineae</taxon>
        <taxon>Mycenaceae</taxon>
        <taxon>Mycena</taxon>
    </lineage>
</organism>
<reference evidence="1" key="1">
    <citation type="submission" date="2023-03" db="EMBL/GenBank/DDBJ databases">
        <title>Massive genome expansion in bonnet fungi (Mycena s.s.) driven by repeated elements and novel gene families across ecological guilds.</title>
        <authorList>
            <consortium name="Lawrence Berkeley National Laboratory"/>
            <person name="Harder C.B."/>
            <person name="Miyauchi S."/>
            <person name="Viragh M."/>
            <person name="Kuo A."/>
            <person name="Thoen E."/>
            <person name="Andreopoulos B."/>
            <person name="Lu D."/>
            <person name="Skrede I."/>
            <person name="Drula E."/>
            <person name="Henrissat B."/>
            <person name="Morin E."/>
            <person name="Kohler A."/>
            <person name="Barry K."/>
            <person name="LaButti K."/>
            <person name="Morin E."/>
            <person name="Salamov A."/>
            <person name="Lipzen A."/>
            <person name="Mereny Z."/>
            <person name="Hegedus B."/>
            <person name="Baldrian P."/>
            <person name="Stursova M."/>
            <person name="Weitz H."/>
            <person name="Taylor A."/>
            <person name="Grigoriev I.V."/>
            <person name="Nagy L.G."/>
            <person name="Martin F."/>
            <person name="Kauserud H."/>
        </authorList>
    </citation>
    <scope>NUCLEOTIDE SEQUENCE</scope>
    <source>
        <strain evidence="1">CBHHK002</strain>
    </source>
</reference>
<dbReference type="AlphaFoldDB" id="A0AAD6YZF4"/>